<organism evidence="2 3">
    <name type="scientific">Agrococcus citreus</name>
    <dbReference type="NCBI Taxonomy" id="84643"/>
    <lineage>
        <taxon>Bacteria</taxon>
        <taxon>Bacillati</taxon>
        <taxon>Actinomycetota</taxon>
        <taxon>Actinomycetes</taxon>
        <taxon>Micrococcales</taxon>
        <taxon>Microbacteriaceae</taxon>
        <taxon>Agrococcus</taxon>
    </lineage>
</organism>
<proteinExistence type="predicted"/>
<feature type="transmembrane region" description="Helical" evidence="1">
    <location>
        <begin position="100"/>
        <end position="120"/>
    </location>
</feature>
<name>A0ABP4JKG6_9MICO</name>
<evidence type="ECO:0000313" key="2">
    <source>
        <dbReference type="EMBL" id="GAA1424181.1"/>
    </source>
</evidence>
<keyword evidence="1" id="KW-0472">Membrane</keyword>
<feature type="transmembrane region" description="Helical" evidence="1">
    <location>
        <begin position="68"/>
        <end position="88"/>
    </location>
</feature>
<protein>
    <recommendedName>
        <fullName evidence="4">HTH araC/xylS-type domain-containing protein</fullName>
    </recommendedName>
</protein>
<feature type="transmembrane region" description="Helical" evidence="1">
    <location>
        <begin position="162"/>
        <end position="182"/>
    </location>
</feature>
<keyword evidence="1" id="KW-0812">Transmembrane</keyword>
<evidence type="ECO:0000313" key="3">
    <source>
        <dbReference type="Proteomes" id="UP001501266"/>
    </source>
</evidence>
<comment type="caution">
    <text evidence="2">The sequence shown here is derived from an EMBL/GenBank/DDBJ whole genome shotgun (WGS) entry which is preliminary data.</text>
</comment>
<evidence type="ECO:0008006" key="4">
    <source>
        <dbReference type="Google" id="ProtNLM"/>
    </source>
</evidence>
<reference evidence="3" key="1">
    <citation type="journal article" date="2019" name="Int. J. Syst. Evol. Microbiol.">
        <title>The Global Catalogue of Microorganisms (GCM) 10K type strain sequencing project: providing services to taxonomists for standard genome sequencing and annotation.</title>
        <authorList>
            <consortium name="The Broad Institute Genomics Platform"/>
            <consortium name="The Broad Institute Genome Sequencing Center for Infectious Disease"/>
            <person name="Wu L."/>
            <person name="Ma J."/>
        </authorList>
    </citation>
    <scope>NUCLEOTIDE SEQUENCE [LARGE SCALE GENOMIC DNA]</scope>
    <source>
        <strain evidence="3">JCM 12398</strain>
    </source>
</reference>
<dbReference type="Proteomes" id="UP001501266">
    <property type="component" value="Unassembled WGS sequence"/>
</dbReference>
<dbReference type="EMBL" id="BAAAKK010000005">
    <property type="protein sequence ID" value="GAA1424181.1"/>
    <property type="molecule type" value="Genomic_DNA"/>
</dbReference>
<evidence type="ECO:0000256" key="1">
    <source>
        <dbReference type="SAM" id="Phobius"/>
    </source>
</evidence>
<gene>
    <name evidence="2" type="ORF">GCM10009640_19840</name>
</gene>
<feature type="transmembrane region" description="Helical" evidence="1">
    <location>
        <begin position="188"/>
        <end position="208"/>
    </location>
</feature>
<sequence>MVASAVVAVVAAIFVARPPWGVPAAVVLALGAVGVAAGLLLQRRGAARAEVSHDGIVRWTAVRERRAALLYGGFLLVASAATGVGLLLPGVDSELMPAHAWAMIGVLGVCGAVVLGLGLLRTPAAVTARERPTEEPVVDAAGWMRLGPRGPALDPRALTSSLFAVQLAQAPLLLVGLLPVVLDLGPSAVVAAIAVAVLTVVTVTLVVARRARPAWIAPDGSAIRQGSRTVPAAEVAWASLSPMPLAPDATARSLALALGFQRRGRATMHLRRRGRLALSERETVALLALVERSSIELPHDAHDPTGRFSKSFHPNHLTKAEALAVVAHPPGDGEALPIASG</sequence>
<accession>A0ABP4JKG6</accession>
<keyword evidence="3" id="KW-1185">Reference proteome</keyword>
<feature type="transmembrane region" description="Helical" evidence="1">
    <location>
        <begin position="20"/>
        <end position="41"/>
    </location>
</feature>
<keyword evidence="1" id="KW-1133">Transmembrane helix</keyword>